<feature type="compositionally biased region" description="Polar residues" evidence="1">
    <location>
        <begin position="47"/>
        <end position="59"/>
    </location>
</feature>
<evidence type="ECO:0000256" key="1">
    <source>
        <dbReference type="SAM" id="MobiDB-lite"/>
    </source>
</evidence>
<dbReference type="AlphaFoldDB" id="A0A345HWT0"/>
<name>A0A345HWT0_9ACTN</name>
<proteinExistence type="predicted"/>
<organism evidence="2 3">
    <name type="scientific">Streptomyces paludis</name>
    <dbReference type="NCBI Taxonomy" id="2282738"/>
    <lineage>
        <taxon>Bacteria</taxon>
        <taxon>Bacillati</taxon>
        <taxon>Actinomycetota</taxon>
        <taxon>Actinomycetes</taxon>
        <taxon>Kitasatosporales</taxon>
        <taxon>Streptomycetaceae</taxon>
        <taxon>Streptomyces</taxon>
    </lineage>
</organism>
<evidence type="ECO:0000313" key="3">
    <source>
        <dbReference type="Proteomes" id="UP000253868"/>
    </source>
</evidence>
<feature type="region of interest" description="Disordered" evidence="1">
    <location>
        <begin position="1"/>
        <end position="110"/>
    </location>
</feature>
<reference evidence="3" key="1">
    <citation type="submission" date="2018-07" db="EMBL/GenBank/DDBJ databases">
        <authorList>
            <person name="Zhao J."/>
        </authorList>
    </citation>
    <scope>NUCLEOTIDE SEQUENCE [LARGE SCALE GENOMIC DNA]</scope>
    <source>
        <strain evidence="3">GSSD-12</strain>
    </source>
</reference>
<accession>A0A345HWT0</accession>
<keyword evidence="3" id="KW-1185">Reference proteome</keyword>
<dbReference type="OrthoDB" id="9854222at2"/>
<dbReference type="KEGG" id="spad:DVK44_29580"/>
<dbReference type="EMBL" id="CP031194">
    <property type="protein sequence ID" value="AXG81154.1"/>
    <property type="molecule type" value="Genomic_DNA"/>
</dbReference>
<evidence type="ECO:0000313" key="2">
    <source>
        <dbReference type="EMBL" id="AXG81154.1"/>
    </source>
</evidence>
<protein>
    <submittedName>
        <fullName evidence="2">Uncharacterized protein</fullName>
    </submittedName>
</protein>
<gene>
    <name evidence="2" type="ORF">DVK44_29580</name>
</gene>
<dbReference type="RefSeq" id="WP_114663695.1">
    <property type="nucleotide sequence ID" value="NZ_CP031194.1"/>
</dbReference>
<feature type="compositionally biased region" description="Low complexity" evidence="1">
    <location>
        <begin position="9"/>
        <end position="20"/>
    </location>
</feature>
<dbReference type="Proteomes" id="UP000253868">
    <property type="component" value="Chromosome"/>
</dbReference>
<sequence length="150" mass="14995">MASGGYRKPASPAPASGPGALSRRTDGGPAQPQRLPSGGAYGERQNLEQLQQGGAMSQSPGGDVGAPAGPADVTEGLIGFGEPSQMADQPLTEGADAGAGGGLEALGLPNQPAEDATRLIQYLPVLEHMANQPGASKAARNLVRQLKGMA</sequence>